<feature type="non-terminal residue" evidence="1">
    <location>
        <position position="1"/>
    </location>
</feature>
<reference evidence="1" key="1">
    <citation type="submission" date="2022-07" db="EMBL/GenBank/DDBJ databases">
        <title>Phylogenomic reconstructions and comparative analyses of Kickxellomycotina fungi.</title>
        <authorList>
            <person name="Reynolds N.K."/>
            <person name="Stajich J.E."/>
            <person name="Barry K."/>
            <person name="Grigoriev I.V."/>
            <person name="Crous P."/>
            <person name="Smith M.E."/>
        </authorList>
    </citation>
    <scope>NUCLEOTIDE SEQUENCE</scope>
    <source>
        <strain evidence="1">CBS 102833</strain>
    </source>
</reference>
<organism evidence="1 2">
    <name type="scientific">Coemansia furcata</name>
    <dbReference type="NCBI Taxonomy" id="417177"/>
    <lineage>
        <taxon>Eukaryota</taxon>
        <taxon>Fungi</taxon>
        <taxon>Fungi incertae sedis</taxon>
        <taxon>Zoopagomycota</taxon>
        <taxon>Kickxellomycotina</taxon>
        <taxon>Kickxellomycetes</taxon>
        <taxon>Kickxellales</taxon>
        <taxon>Kickxellaceae</taxon>
        <taxon>Coemansia</taxon>
    </lineage>
</organism>
<gene>
    <name evidence="1" type="primary">TRP3</name>
    <name evidence="1" type="ORF">H4S07_003351</name>
</gene>
<evidence type="ECO:0000313" key="2">
    <source>
        <dbReference type="Proteomes" id="UP001140096"/>
    </source>
</evidence>
<comment type="caution">
    <text evidence="1">The sequence shown here is derived from an EMBL/GenBank/DDBJ whole genome shotgun (WGS) entry which is preliminary data.</text>
</comment>
<evidence type="ECO:0000313" key="1">
    <source>
        <dbReference type="EMBL" id="KAJ2808708.1"/>
    </source>
</evidence>
<keyword evidence="2" id="KW-1185">Reference proteome</keyword>
<accession>A0ACC1LI07</accession>
<dbReference type="Proteomes" id="UP001140096">
    <property type="component" value="Unassembled WGS sequence"/>
</dbReference>
<sequence length="836" mass="91762">AKEYVAGKPVVILSWLGTSPELPSIILNSHTDVVPVFEEFWDYPPFEATRVATDKGTDFKIYARGSQDMKIVGHGYLEAIRRLKVEEKRQMQRTVHAVFVPDEEIGGHDGMRLFVESPEFAALNAGLALDEGMANPDKALRVFYGERAPCWVKFIAHGNTGHGSQFIEGTAAEKLMPIIDHLMQFRQTQLQLYKTPHDDGSQRTLGEVTTANLTLLNSGVQHNVVPESATAGFDIRMTPAVDYVEFKRDMEALAEKHGATTEFVQFWDDNSTTSTDKSNPFWPAFEQAVTAQGFEVFKEIFPAATDSRYLRRAGVPALGVTPLCNAPILLHDHNEFVKESEFLAAIDFYAAVIAAVANYLSKAGADVQVYRNDKITLEEVIALNPRNIVLSPGPGHPREDPGICYEVLEHFQGKIPILGVCLGQQMMYEHYGGTVGFAGEIQHGKTGLITHDAQGLYLSVDQQFPVTRYHSLAGDPDTLPECLEVTSWTPNGIIMGVRHKTFAIEGVQYHPESILSENGLKMFTNFLRLTAGTWEENAGARSPDGFAHHYPGRLPANDCAAKDQGEVDILTMIFNRRQKDVAARKVLPGRSFADLSLMLGLGVAPPQIDFVQRLREHQGKLAVLAEVKRASPSKGDISPNAVAAELAHHYAHAGAAAISVLTEPTWFKGSIDDLRDVRSVIDTRPNRPAVLCKEFIFDTYQIAEARLCGADSVLLIVKMLSLAQLRALLAYSRSQGMEPLVEVNNEEEMQIALQVGAKVIGVNNRNLRTFDVDINNTKDLAGAVPSDVILVALSGITAPQDAAIYANSGVKAVLVGEALMRADDKTAFIQSLHNAE</sequence>
<protein>
    <submittedName>
        <fullName evidence="1">Anthranilate synthase / indole-3-glycerol phosphate synthase</fullName>
    </submittedName>
</protein>
<name>A0ACC1LI07_9FUNG</name>
<dbReference type="EMBL" id="JANBUP010001063">
    <property type="protein sequence ID" value="KAJ2808708.1"/>
    <property type="molecule type" value="Genomic_DNA"/>
</dbReference>
<proteinExistence type="predicted"/>